<name>A0AAN9SNA4_PSOTE</name>
<dbReference type="SUPFAM" id="SSF56219">
    <property type="entry name" value="DNase I-like"/>
    <property type="match status" value="1"/>
</dbReference>
<dbReference type="Proteomes" id="UP001386955">
    <property type="component" value="Unassembled WGS sequence"/>
</dbReference>
<evidence type="ECO:0000313" key="2">
    <source>
        <dbReference type="EMBL" id="KAK7396668.1"/>
    </source>
</evidence>
<organism evidence="2 3">
    <name type="scientific">Psophocarpus tetragonolobus</name>
    <name type="common">Winged bean</name>
    <name type="synonym">Dolichos tetragonolobus</name>
    <dbReference type="NCBI Taxonomy" id="3891"/>
    <lineage>
        <taxon>Eukaryota</taxon>
        <taxon>Viridiplantae</taxon>
        <taxon>Streptophyta</taxon>
        <taxon>Embryophyta</taxon>
        <taxon>Tracheophyta</taxon>
        <taxon>Spermatophyta</taxon>
        <taxon>Magnoliopsida</taxon>
        <taxon>eudicotyledons</taxon>
        <taxon>Gunneridae</taxon>
        <taxon>Pentapetalae</taxon>
        <taxon>rosids</taxon>
        <taxon>fabids</taxon>
        <taxon>Fabales</taxon>
        <taxon>Fabaceae</taxon>
        <taxon>Papilionoideae</taxon>
        <taxon>50 kb inversion clade</taxon>
        <taxon>NPAAA clade</taxon>
        <taxon>indigoferoid/millettioid clade</taxon>
        <taxon>Phaseoleae</taxon>
        <taxon>Psophocarpus</taxon>
    </lineage>
</organism>
<protein>
    <submittedName>
        <fullName evidence="2">Uncharacterized protein</fullName>
    </submittedName>
</protein>
<dbReference type="EMBL" id="JAYMYS010000004">
    <property type="protein sequence ID" value="KAK7396668.1"/>
    <property type="molecule type" value="Genomic_DNA"/>
</dbReference>
<dbReference type="AlphaFoldDB" id="A0AAN9SNA4"/>
<evidence type="ECO:0000256" key="1">
    <source>
        <dbReference type="SAM" id="MobiDB-lite"/>
    </source>
</evidence>
<comment type="caution">
    <text evidence="2">The sequence shown here is derived from an EMBL/GenBank/DDBJ whole genome shotgun (WGS) entry which is preliminary data.</text>
</comment>
<feature type="compositionally biased region" description="Basic and acidic residues" evidence="1">
    <location>
        <begin position="1"/>
        <end position="20"/>
    </location>
</feature>
<sequence>MNRSRDASFDHPTSHYRDLSTPHLPTSELLSKIPVTPHGCLYISSLYRKPNKLQDMVVVETQDTKPKVVEKGRRKLFQQVLVKVYKGNLFHVGMHALALMGRQHTTPVLIGRLGRRMYEGDDEASVEGSEKSDENMYHHKKDVCPLVQYLDAVEVYHELSMNEAEGAEDPTFLSVCEDLYGRHKVSLYALFEPRMSGGKASVVLRRLGFSKHVRAVFGDFNAYIDASDKVGGVGPNLTSIRQFNECILKCGLLDMGFKEPKYTWSWRDIKERIDKGLCNNLQHHVVGFFKSIHSNMEVLDRWELAGNFLKLHSKAFDFIQAILSE</sequence>
<dbReference type="PANTHER" id="PTHR33710">
    <property type="entry name" value="BNAC02G09200D PROTEIN"/>
    <property type="match status" value="1"/>
</dbReference>
<dbReference type="PANTHER" id="PTHR33710:SF77">
    <property type="entry name" value="DNASE I-LIKE SUPERFAMILY PROTEIN"/>
    <property type="match status" value="1"/>
</dbReference>
<accession>A0AAN9SNA4</accession>
<feature type="region of interest" description="Disordered" evidence="1">
    <location>
        <begin position="1"/>
        <end position="21"/>
    </location>
</feature>
<dbReference type="InterPro" id="IPR036691">
    <property type="entry name" value="Endo/exonu/phosph_ase_sf"/>
</dbReference>
<keyword evidence="3" id="KW-1185">Reference proteome</keyword>
<proteinExistence type="predicted"/>
<evidence type="ECO:0000313" key="3">
    <source>
        <dbReference type="Proteomes" id="UP001386955"/>
    </source>
</evidence>
<gene>
    <name evidence="2" type="ORF">VNO78_17825</name>
</gene>
<reference evidence="2 3" key="1">
    <citation type="submission" date="2024-01" db="EMBL/GenBank/DDBJ databases">
        <title>The genomes of 5 underutilized Papilionoideae crops provide insights into root nodulation and disease resistanc.</title>
        <authorList>
            <person name="Jiang F."/>
        </authorList>
    </citation>
    <scope>NUCLEOTIDE SEQUENCE [LARGE SCALE GENOMIC DNA]</scope>
    <source>
        <strain evidence="2">DUOXIRENSHENG_FW03</strain>
        <tissue evidence="2">Leaves</tissue>
    </source>
</reference>
<dbReference type="Gene3D" id="3.60.10.10">
    <property type="entry name" value="Endonuclease/exonuclease/phosphatase"/>
    <property type="match status" value="1"/>
</dbReference>